<name>K5VN40_PHACS</name>
<evidence type="ECO:0000256" key="1">
    <source>
        <dbReference type="SAM" id="MobiDB-lite"/>
    </source>
</evidence>
<feature type="region of interest" description="Disordered" evidence="1">
    <location>
        <begin position="32"/>
        <end position="57"/>
    </location>
</feature>
<accession>K5VN40</accession>
<dbReference type="EMBL" id="JH931424">
    <property type="protein sequence ID" value="EKM48115.1"/>
    <property type="molecule type" value="Genomic_DNA"/>
</dbReference>
<dbReference type="GeneID" id="18912107"/>
<keyword evidence="3" id="KW-1185">Reference proteome</keyword>
<evidence type="ECO:0000313" key="3">
    <source>
        <dbReference type="Proteomes" id="UP000008370"/>
    </source>
</evidence>
<dbReference type="AlphaFoldDB" id="K5VN40"/>
<dbReference type="Proteomes" id="UP000008370">
    <property type="component" value="Unassembled WGS sequence"/>
</dbReference>
<sequence length="109" mass="11740">LYTVIRFVTTKKSKSKKPQAIASVASREKLIPSGDDASFPQLHTPGTPSGISTPALNDDAALSNPAKRIAQRTRRCNLHCISVCKLCFKVGWDMVSPAVVLVLEGFTQG</sequence>
<dbReference type="OrthoDB" id="265761at2759"/>
<protein>
    <submittedName>
        <fullName evidence="2">Uncharacterized protein</fullName>
    </submittedName>
</protein>
<dbReference type="KEGG" id="pco:PHACADRAFT_203234"/>
<dbReference type="RefSeq" id="XP_007403333.1">
    <property type="nucleotide sequence ID" value="XM_007403271.1"/>
</dbReference>
<dbReference type="HOGENOM" id="CLU_2184896_0_0_1"/>
<dbReference type="InParanoid" id="K5VN40"/>
<gene>
    <name evidence="2" type="ORF">PHACADRAFT_203234</name>
</gene>
<organism evidence="2 3">
    <name type="scientific">Phanerochaete carnosa (strain HHB-10118-sp)</name>
    <name type="common">White-rot fungus</name>
    <name type="synonym">Peniophora carnosa</name>
    <dbReference type="NCBI Taxonomy" id="650164"/>
    <lineage>
        <taxon>Eukaryota</taxon>
        <taxon>Fungi</taxon>
        <taxon>Dikarya</taxon>
        <taxon>Basidiomycota</taxon>
        <taxon>Agaricomycotina</taxon>
        <taxon>Agaricomycetes</taxon>
        <taxon>Polyporales</taxon>
        <taxon>Phanerochaetaceae</taxon>
        <taxon>Phanerochaete</taxon>
    </lineage>
</organism>
<evidence type="ECO:0000313" key="2">
    <source>
        <dbReference type="EMBL" id="EKM48115.1"/>
    </source>
</evidence>
<feature type="non-terminal residue" evidence="2">
    <location>
        <position position="1"/>
    </location>
</feature>
<proteinExistence type="predicted"/>
<feature type="compositionally biased region" description="Polar residues" evidence="1">
    <location>
        <begin position="44"/>
        <end position="55"/>
    </location>
</feature>
<reference evidence="2 3" key="1">
    <citation type="journal article" date="2012" name="BMC Genomics">
        <title>Comparative genomics of the white-rot fungi, Phanerochaete carnosa and P. chrysosporium, to elucidate the genetic basis of the distinct wood types they colonize.</title>
        <authorList>
            <person name="Suzuki H."/>
            <person name="MacDonald J."/>
            <person name="Syed K."/>
            <person name="Salamov A."/>
            <person name="Hori C."/>
            <person name="Aerts A."/>
            <person name="Henrissat B."/>
            <person name="Wiebenga A."/>
            <person name="vanKuyk P.A."/>
            <person name="Barry K."/>
            <person name="Lindquist E."/>
            <person name="LaButti K."/>
            <person name="Lapidus A."/>
            <person name="Lucas S."/>
            <person name="Coutinho P."/>
            <person name="Gong Y."/>
            <person name="Samejima M."/>
            <person name="Mahadevan R."/>
            <person name="Abou-Zaid M."/>
            <person name="de Vries R.P."/>
            <person name="Igarashi K."/>
            <person name="Yadav J.S."/>
            <person name="Grigoriev I.V."/>
            <person name="Master E.R."/>
        </authorList>
    </citation>
    <scope>NUCLEOTIDE SEQUENCE [LARGE SCALE GENOMIC DNA]</scope>
    <source>
        <strain evidence="2 3">HHB-10118-sp</strain>
    </source>
</reference>